<dbReference type="SUPFAM" id="SSF46689">
    <property type="entry name" value="Homeodomain-like"/>
    <property type="match status" value="1"/>
</dbReference>
<dbReference type="PANTHER" id="PTHR46796">
    <property type="entry name" value="HTH-TYPE TRANSCRIPTIONAL ACTIVATOR RHAS-RELATED"/>
    <property type="match status" value="1"/>
</dbReference>
<dbReference type="Proteomes" id="UP001430149">
    <property type="component" value="Unassembled WGS sequence"/>
</dbReference>
<evidence type="ECO:0000256" key="2">
    <source>
        <dbReference type="ARBA" id="ARBA00023125"/>
    </source>
</evidence>
<dbReference type="Gene3D" id="1.10.10.60">
    <property type="entry name" value="Homeodomain-like"/>
    <property type="match status" value="1"/>
</dbReference>
<gene>
    <name evidence="5" type="ORF">ISP19_05920</name>
</gene>
<dbReference type="PANTHER" id="PTHR46796:SF6">
    <property type="entry name" value="ARAC SUBFAMILY"/>
    <property type="match status" value="1"/>
</dbReference>
<dbReference type="InterPro" id="IPR018060">
    <property type="entry name" value="HTH_AraC"/>
</dbReference>
<keyword evidence="1" id="KW-0805">Transcription regulation</keyword>
<dbReference type="InterPro" id="IPR050204">
    <property type="entry name" value="AraC_XylS_family_regulators"/>
</dbReference>
<dbReference type="EMBL" id="JADIKE010000030">
    <property type="protein sequence ID" value="MBM7124913.1"/>
    <property type="molecule type" value="Genomic_DNA"/>
</dbReference>
<dbReference type="Pfam" id="PF14525">
    <property type="entry name" value="AraC_binding_2"/>
    <property type="match status" value="1"/>
</dbReference>
<evidence type="ECO:0000256" key="3">
    <source>
        <dbReference type="ARBA" id="ARBA00023163"/>
    </source>
</evidence>
<dbReference type="SMART" id="SM00342">
    <property type="entry name" value="HTH_ARAC"/>
    <property type="match status" value="1"/>
</dbReference>
<dbReference type="PROSITE" id="PS00041">
    <property type="entry name" value="HTH_ARAC_FAMILY_1"/>
    <property type="match status" value="1"/>
</dbReference>
<reference evidence="5" key="1">
    <citation type="submission" date="2020-10" db="EMBL/GenBank/DDBJ databases">
        <title>Phylogeny of dyella-like bacteria.</title>
        <authorList>
            <person name="Fu J."/>
        </authorList>
    </citation>
    <scope>NUCLEOTIDE SEQUENCE</scope>
    <source>
        <strain evidence="5">DHOC52</strain>
    </source>
</reference>
<dbReference type="Pfam" id="PF12833">
    <property type="entry name" value="HTH_18"/>
    <property type="match status" value="1"/>
</dbReference>
<evidence type="ECO:0000256" key="1">
    <source>
        <dbReference type="ARBA" id="ARBA00023015"/>
    </source>
</evidence>
<evidence type="ECO:0000313" key="5">
    <source>
        <dbReference type="EMBL" id="MBM7124913.1"/>
    </source>
</evidence>
<protein>
    <submittedName>
        <fullName evidence="5">Helix-turn-helix domain-containing protein</fullName>
    </submittedName>
</protein>
<accession>A0ABS2K3L4</accession>
<dbReference type="InterPro" id="IPR018062">
    <property type="entry name" value="HTH_AraC-typ_CS"/>
</dbReference>
<comment type="caution">
    <text evidence="5">The sequence shown here is derived from an EMBL/GenBank/DDBJ whole genome shotgun (WGS) entry which is preliminary data.</text>
</comment>
<dbReference type="RefSeq" id="WP_204680443.1">
    <property type="nucleotide sequence ID" value="NZ_BSNR01000005.1"/>
</dbReference>
<dbReference type="PROSITE" id="PS01124">
    <property type="entry name" value="HTH_ARAC_FAMILY_2"/>
    <property type="match status" value="1"/>
</dbReference>
<evidence type="ECO:0000259" key="4">
    <source>
        <dbReference type="PROSITE" id="PS01124"/>
    </source>
</evidence>
<dbReference type="InterPro" id="IPR035418">
    <property type="entry name" value="AraC-bd_2"/>
</dbReference>
<keyword evidence="3" id="KW-0804">Transcription</keyword>
<proteinExistence type="predicted"/>
<keyword evidence="2" id="KW-0238">DNA-binding</keyword>
<feature type="domain" description="HTH araC/xylS-type" evidence="4">
    <location>
        <begin position="191"/>
        <end position="289"/>
    </location>
</feature>
<dbReference type="InterPro" id="IPR009057">
    <property type="entry name" value="Homeodomain-like_sf"/>
</dbReference>
<keyword evidence="6" id="KW-1185">Reference proteome</keyword>
<organism evidence="5 6">
    <name type="scientific">Dyella flava</name>
    <dbReference type="NCBI Taxonomy" id="1920170"/>
    <lineage>
        <taxon>Bacteria</taxon>
        <taxon>Pseudomonadati</taxon>
        <taxon>Pseudomonadota</taxon>
        <taxon>Gammaproteobacteria</taxon>
        <taxon>Lysobacterales</taxon>
        <taxon>Rhodanobacteraceae</taxon>
        <taxon>Dyella</taxon>
    </lineage>
</organism>
<sequence length="297" mass="34275">MRTTAYRRWLRSIALIEPCHNEPLDASVVAYSLGQMTLTQSTSGVAHYLRDARIIAKSRFNDCLLLRLLLEGSVNARFDAGKVDIKPGDIYLADLANTSELWVQEESKHISVMLPREQVRDVPLHGRILRAEWLPCRMLREHLLNFVEVLRHCRADDVKEMVKVTMELLRFCLRTDETPHGASHAFDDTRERVVHYIDLHLGESDLGVVRLQKVFGVSRSQLYRQFAELGGIQHYIRNKRLQAVLHDLCNEPQRSITEIIEHCGFSTERQFQRAFRARFGMTASQVRAEWISKAIAD</sequence>
<evidence type="ECO:0000313" key="6">
    <source>
        <dbReference type="Proteomes" id="UP001430149"/>
    </source>
</evidence>
<name>A0ABS2K3L4_9GAMM</name>